<accession>A0A0W0VP27</accession>
<evidence type="ECO:0000313" key="9">
    <source>
        <dbReference type="Proteomes" id="UP000054997"/>
    </source>
</evidence>
<dbReference type="Pfam" id="PF02321">
    <property type="entry name" value="OEP"/>
    <property type="match status" value="2"/>
</dbReference>
<dbReference type="InterPro" id="IPR010130">
    <property type="entry name" value="T1SS_OMP_TolC"/>
</dbReference>
<keyword evidence="4" id="KW-1134">Transmembrane beta strand</keyword>
<comment type="subcellular location">
    <subcellularLocation>
        <location evidence="1">Cell outer membrane</location>
    </subcellularLocation>
</comment>
<comment type="similarity">
    <text evidence="2">Belongs to the outer membrane factor (OMF) (TC 1.B.17) family.</text>
</comment>
<evidence type="ECO:0000256" key="5">
    <source>
        <dbReference type="ARBA" id="ARBA00022692"/>
    </source>
</evidence>
<dbReference type="AlphaFoldDB" id="A0A0W0VP27"/>
<evidence type="ECO:0000256" key="3">
    <source>
        <dbReference type="ARBA" id="ARBA00022448"/>
    </source>
</evidence>
<dbReference type="SUPFAM" id="SSF56954">
    <property type="entry name" value="Outer membrane efflux proteins (OEP)"/>
    <property type="match status" value="1"/>
</dbReference>
<reference evidence="8 9" key="1">
    <citation type="submission" date="2015-11" db="EMBL/GenBank/DDBJ databases">
        <title>Genomic analysis of 38 Legionella species identifies large and diverse effector repertoires.</title>
        <authorList>
            <person name="Burstein D."/>
            <person name="Amaro F."/>
            <person name="Zusman T."/>
            <person name="Lifshitz Z."/>
            <person name="Cohen O."/>
            <person name="Gilbert J.A."/>
            <person name="Pupko T."/>
            <person name="Shuman H.A."/>
            <person name="Segal G."/>
        </authorList>
    </citation>
    <scope>NUCLEOTIDE SEQUENCE [LARGE SCALE GENOMIC DNA]</scope>
    <source>
        <strain evidence="8 9">ATCC 49505</strain>
    </source>
</reference>
<dbReference type="Proteomes" id="UP000054997">
    <property type="component" value="Unassembled WGS sequence"/>
</dbReference>
<dbReference type="InterPro" id="IPR003423">
    <property type="entry name" value="OMP_efflux"/>
</dbReference>
<comment type="caution">
    <text evidence="8">The sequence shown here is derived from an EMBL/GenBank/DDBJ whole genome shotgun (WGS) entry which is preliminary data.</text>
</comment>
<dbReference type="GO" id="GO:0009279">
    <property type="term" value="C:cell outer membrane"/>
    <property type="evidence" value="ECO:0007669"/>
    <property type="project" value="UniProtKB-SubCell"/>
</dbReference>
<keyword evidence="7" id="KW-0998">Cell outer membrane</keyword>
<organism evidence="8 9">
    <name type="scientific">Legionella londiniensis</name>
    <dbReference type="NCBI Taxonomy" id="45068"/>
    <lineage>
        <taxon>Bacteria</taxon>
        <taxon>Pseudomonadati</taxon>
        <taxon>Pseudomonadota</taxon>
        <taxon>Gammaproteobacteria</taxon>
        <taxon>Legionellales</taxon>
        <taxon>Legionellaceae</taxon>
        <taxon>Legionella</taxon>
    </lineage>
</organism>
<keyword evidence="3" id="KW-0813">Transport</keyword>
<dbReference type="EMBL" id="LNYK01000014">
    <property type="protein sequence ID" value="KTD21889.1"/>
    <property type="molecule type" value="Genomic_DNA"/>
</dbReference>
<dbReference type="STRING" id="45068.Llon_1054"/>
<keyword evidence="6" id="KW-0472">Membrane</keyword>
<evidence type="ECO:0000256" key="6">
    <source>
        <dbReference type="ARBA" id="ARBA00023136"/>
    </source>
</evidence>
<dbReference type="GO" id="GO:1990281">
    <property type="term" value="C:efflux pump complex"/>
    <property type="evidence" value="ECO:0007669"/>
    <property type="project" value="TreeGrafter"/>
</dbReference>
<evidence type="ECO:0000313" key="8">
    <source>
        <dbReference type="EMBL" id="KTD21889.1"/>
    </source>
</evidence>
<keyword evidence="9" id="KW-1185">Reference proteome</keyword>
<dbReference type="GO" id="GO:0015562">
    <property type="term" value="F:efflux transmembrane transporter activity"/>
    <property type="evidence" value="ECO:0007669"/>
    <property type="project" value="InterPro"/>
</dbReference>
<evidence type="ECO:0000256" key="7">
    <source>
        <dbReference type="ARBA" id="ARBA00023237"/>
    </source>
</evidence>
<dbReference type="NCBIfam" id="TIGR01844">
    <property type="entry name" value="type_I_sec_TolC"/>
    <property type="match status" value="1"/>
</dbReference>
<dbReference type="PANTHER" id="PTHR30026:SF20">
    <property type="entry name" value="OUTER MEMBRANE PROTEIN TOLC"/>
    <property type="match status" value="1"/>
</dbReference>
<evidence type="ECO:0000256" key="1">
    <source>
        <dbReference type="ARBA" id="ARBA00004442"/>
    </source>
</evidence>
<dbReference type="GO" id="GO:0015288">
    <property type="term" value="F:porin activity"/>
    <property type="evidence" value="ECO:0007669"/>
    <property type="project" value="TreeGrafter"/>
</dbReference>
<dbReference type="Gene3D" id="1.20.1600.10">
    <property type="entry name" value="Outer membrane efflux proteins (OEP)"/>
    <property type="match status" value="1"/>
</dbReference>
<evidence type="ECO:0000256" key="2">
    <source>
        <dbReference type="ARBA" id="ARBA00007613"/>
    </source>
</evidence>
<name>A0A0W0VP27_9GAMM</name>
<dbReference type="InterPro" id="IPR051906">
    <property type="entry name" value="TolC-like"/>
</dbReference>
<protein>
    <submittedName>
        <fullName evidence="8">Outer membrane protein TolC</fullName>
    </submittedName>
</protein>
<evidence type="ECO:0000256" key="4">
    <source>
        <dbReference type="ARBA" id="ARBA00022452"/>
    </source>
</evidence>
<keyword evidence="5" id="KW-0812">Transmembrane</keyword>
<proteinExistence type="inferred from homology"/>
<sequence length="485" mass="54173">MRVMRYQLTNHFVKAHQRILNSAGSFLHKLIKRLVLYSCAFSFVFSVRAADLMDVYLQALENDPAFKAAYSTFLANCEAVPQAKAALLPQVNATAQSSRNVIRVHTANFTDEQTYNSNQWQFTASQAIFNYQAWAKVQQAKSSVKAAHATFNDAAQDLILRTAKAYFDVLFARDTLSFAEAKLRANKRQLEQAQQRFNVGLDAITSVYEAKAAYDQSIAQVISAKNNQINQNENLRKLTNHTYEYLSPLRNSRIPLVKPEPENADEWIATGLKQNYKLLSAKYSLQAARENIKAQTAGNWPTFSLQGNSGKTNNSGGPGNVFVPSAQMNSSVAIAMNFPMYQGGLVASQTRQAKFNFQTSSEQLEQTYRDVVVNSQIAFNTIIDGISKVKADRQTVVSQQNSLESTEAQFQVGTRTMVDVVNAQQRLFEAQQQLASDQYGLINAILNLKYLAGTLNVNDLEEINSWLDTTRIKGLPGKLNEKLTQ</sequence>
<dbReference type="PANTHER" id="PTHR30026">
    <property type="entry name" value="OUTER MEMBRANE PROTEIN TOLC"/>
    <property type="match status" value="1"/>
</dbReference>
<dbReference type="PATRIC" id="fig|45068.5.peg.1139"/>
<gene>
    <name evidence="8" type="ORF">Llon_1054</name>
</gene>